<dbReference type="GO" id="GO:0006633">
    <property type="term" value="P:fatty acid biosynthetic process"/>
    <property type="evidence" value="ECO:0007669"/>
    <property type="project" value="TreeGrafter"/>
</dbReference>
<dbReference type="OrthoDB" id="498125at2759"/>
<protein>
    <recommendedName>
        <fullName evidence="6">NAD(P)-binding protein</fullName>
    </recommendedName>
</protein>
<comment type="similarity">
    <text evidence="1 3">Belongs to the short-chain dehydrogenases/reductases (SDR) family.</text>
</comment>
<dbReference type="GO" id="GO:0016616">
    <property type="term" value="F:oxidoreductase activity, acting on the CH-OH group of donors, NAD or NADP as acceptor"/>
    <property type="evidence" value="ECO:0007669"/>
    <property type="project" value="TreeGrafter"/>
</dbReference>
<proteinExistence type="inferred from homology"/>
<gene>
    <name evidence="4" type="ORF">DFH94DRAFT_626191</name>
</gene>
<accession>A0A9P5TBX0</accession>
<sequence length="206" mass="21610">MTTRVALVTGAARGIGRAVALRLAEDGLDVAVNDLPDTPGLDDVVRAIESKGRRSIAVPADVSLEAEVVRIIQQVVQKLGSLDVMVANAAIMKYQSFLDTTVDSFDRVMTVNARSTMLCYKHAANQMIAQGRGGRIIGACSAAGKKVGAGIAAAYCASKFAIRGLTQAAAHEFGKHNITVNAYAPGMTDTQMSQSFLLLSIVSVQG</sequence>
<organism evidence="4 5">
    <name type="scientific">Russula ochroleuca</name>
    <dbReference type="NCBI Taxonomy" id="152965"/>
    <lineage>
        <taxon>Eukaryota</taxon>
        <taxon>Fungi</taxon>
        <taxon>Dikarya</taxon>
        <taxon>Basidiomycota</taxon>
        <taxon>Agaricomycotina</taxon>
        <taxon>Agaricomycetes</taxon>
        <taxon>Russulales</taxon>
        <taxon>Russulaceae</taxon>
        <taxon>Russula</taxon>
    </lineage>
</organism>
<dbReference type="InterPro" id="IPR020904">
    <property type="entry name" value="Sc_DH/Rdtase_CS"/>
</dbReference>
<dbReference type="PRINTS" id="PR00080">
    <property type="entry name" value="SDRFAMILY"/>
</dbReference>
<name>A0A9P5TBX0_9AGAM</name>
<dbReference type="EMBL" id="WHVB01000004">
    <property type="protein sequence ID" value="KAF8483547.1"/>
    <property type="molecule type" value="Genomic_DNA"/>
</dbReference>
<evidence type="ECO:0000256" key="1">
    <source>
        <dbReference type="ARBA" id="ARBA00006484"/>
    </source>
</evidence>
<dbReference type="InterPro" id="IPR002347">
    <property type="entry name" value="SDR_fam"/>
</dbReference>
<reference evidence="4" key="1">
    <citation type="submission" date="2019-10" db="EMBL/GenBank/DDBJ databases">
        <authorList>
            <consortium name="DOE Joint Genome Institute"/>
            <person name="Kuo A."/>
            <person name="Miyauchi S."/>
            <person name="Kiss E."/>
            <person name="Drula E."/>
            <person name="Kohler A."/>
            <person name="Sanchez-Garcia M."/>
            <person name="Andreopoulos B."/>
            <person name="Barry K.W."/>
            <person name="Bonito G."/>
            <person name="Buee M."/>
            <person name="Carver A."/>
            <person name="Chen C."/>
            <person name="Cichocki N."/>
            <person name="Clum A."/>
            <person name="Culley D."/>
            <person name="Crous P.W."/>
            <person name="Fauchery L."/>
            <person name="Girlanda M."/>
            <person name="Hayes R."/>
            <person name="Keri Z."/>
            <person name="LaButti K."/>
            <person name="Lipzen A."/>
            <person name="Lombard V."/>
            <person name="Magnuson J."/>
            <person name="Maillard F."/>
            <person name="Morin E."/>
            <person name="Murat C."/>
            <person name="Nolan M."/>
            <person name="Ohm R."/>
            <person name="Pangilinan J."/>
            <person name="Pereira M."/>
            <person name="Perotto S."/>
            <person name="Peter M."/>
            <person name="Riley R."/>
            <person name="Sitrit Y."/>
            <person name="Stielow B."/>
            <person name="Szollosi G."/>
            <person name="Zifcakova L."/>
            <person name="Stursova M."/>
            <person name="Spatafora J.W."/>
            <person name="Tedersoo L."/>
            <person name="Vaario L.-M."/>
            <person name="Yamada A."/>
            <person name="Yan M."/>
            <person name="Wang P."/>
            <person name="Xu J."/>
            <person name="Bruns T."/>
            <person name="Baldrian P."/>
            <person name="Vilgalys R."/>
            <person name="Henrissat B."/>
            <person name="Grigoriev I.V."/>
            <person name="Hibbett D."/>
            <person name="Nagy L.G."/>
            <person name="Martin F.M."/>
        </authorList>
    </citation>
    <scope>NUCLEOTIDE SEQUENCE</scope>
    <source>
        <strain evidence="4">Prilba</strain>
    </source>
</reference>
<reference evidence="4" key="2">
    <citation type="journal article" date="2020" name="Nat. Commun.">
        <title>Large-scale genome sequencing of mycorrhizal fungi provides insights into the early evolution of symbiotic traits.</title>
        <authorList>
            <person name="Miyauchi S."/>
            <person name="Kiss E."/>
            <person name="Kuo A."/>
            <person name="Drula E."/>
            <person name="Kohler A."/>
            <person name="Sanchez-Garcia M."/>
            <person name="Morin E."/>
            <person name="Andreopoulos B."/>
            <person name="Barry K.W."/>
            <person name="Bonito G."/>
            <person name="Buee M."/>
            <person name="Carver A."/>
            <person name="Chen C."/>
            <person name="Cichocki N."/>
            <person name="Clum A."/>
            <person name="Culley D."/>
            <person name="Crous P.W."/>
            <person name="Fauchery L."/>
            <person name="Girlanda M."/>
            <person name="Hayes R.D."/>
            <person name="Keri Z."/>
            <person name="LaButti K."/>
            <person name="Lipzen A."/>
            <person name="Lombard V."/>
            <person name="Magnuson J."/>
            <person name="Maillard F."/>
            <person name="Murat C."/>
            <person name="Nolan M."/>
            <person name="Ohm R.A."/>
            <person name="Pangilinan J."/>
            <person name="Pereira M.F."/>
            <person name="Perotto S."/>
            <person name="Peter M."/>
            <person name="Pfister S."/>
            <person name="Riley R."/>
            <person name="Sitrit Y."/>
            <person name="Stielow J.B."/>
            <person name="Szollosi G."/>
            <person name="Zifcakova L."/>
            <person name="Stursova M."/>
            <person name="Spatafora J.W."/>
            <person name="Tedersoo L."/>
            <person name="Vaario L.M."/>
            <person name="Yamada A."/>
            <person name="Yan M."/>
            <person name="Wang P."/>
            <person name="Xu J."/>
            <person name="Bruns T."/>
            <person name="Baldrian P."/>
            <person name="Vilgalys R."/>
            <person name="Dunand C."/>
            <person name="Henrissat B."/>
            <person name="Grigoriev I.V."/>
            <person name="Hibbett D."/>
            <person name="Nagy L.G."/>
            <person name="Martin F.M."/>
        </authorList>
    </citation>
    <scope>NUCLEOTIDE SEQUENCE</scope>
    <source>
        <strain evidence="4">Prilba</strain>
    </source>
</reference>
<keyword evidence="2" id="KW-0521">NADP</keyword>
<evidence type="ECO:0000313" key="4">
    <source>
        <dbReference type="EMBL" id="KAF8483547.1"/>
    </source>
</evidence>
<dbReference type="Proteomes" id="UP000759537">
    <property type="component" value="Unassembled WGS sequence"/>
</dbReference>
<dbReference type="InterPro" id="IPR036291">
    <property type="entry name" value="NAD(P)-bd_dom_sf"/>
</dbReference>
<dbReference type="PANTHER" id="PTHR42760:SF121">
    <property type="entry name" value="3-OXOACYL-(ACYL-CARRIER-PROTEIN) REDUCTASE"/>
    <property type="match status" value="1"/>
</dbReference>
<dbReference type="SUPFAM" id="SSF51735">
    <property type="entry name" value="NAD(P)-binding Rossmann-fold domains"/>
    <property type="match status" value="1"/>
</dbReference>
<keyword evidence="5" id="KW-1185">Reference proteome</keyword>
<dbReference type="PROSITE" id="PS00061">
    <property type="entry name" value="ADH_SHORT"/>
    <property type="match status" value="1"/>
</dbReference>
<evidence type="ECO:0000256" key="3">
    <source>
        <dbReference type="RuleBase" id="RU000363"/>
    </source>
</evidence>
<comment type="caution">
    <text evidence="4">The sequence shown here is derived from an EMBL/GenBank/DDBJ whole genome shotgun (WGS) entry which is preliminary data.</text>
</comment>
<dbReference type="Pfam" id="PF00106">
    <property type="entry name" value="adh_short"/>
    <property type="match status" value="1"/>
</dbReference>
<evidence type="ECO:0000256" key="2">
    <source>
        <dbReference type="ARBA" id="ARBA00022857"/>
    </source>
</evidence>
<evidence type="ECO:0000313" key="5">
    <source>
        <dbReference type="Proteomes" id="UP000759537"/>
    </source>
</evidence>
<dbReference type="GO" id="GO:0048038">
    <property type="term" value="F:quinone binding"/>
    <property type="evidence" value="ECO:0007669"/>
    <property type="project" value="TreeGrafter"/>
</dbReference>
<dbReference type="FunFam" id="3.40.50.720:FF:000084">
    <property type="entry name" value="Short-chain dehydrogenase reductase"/>
    <property type="match status" value="1"/>
</dbReference>
<evidence type="ECO:0008006" key="6">
    <source>
        <dbReference type="Google" id="ProtNLM"/>
    </source>
</evidence>
<dbReference type="Gene3D" id="3.40.50.720">
    <property type="entry name" value="NAD(P)-binding Rossmann-like Domain"/>
    <property type="match status" value="1"/>
</dbReference>
<dbReference type="PRINTS" id="PR00081">
    <property type="entry name" value="GDHRDH"/>
</dbReference>
<dbReference type="AlphaFoldDB" id="A0A9P5TBX0"/>
<dbReference type="PANTHER" id="PTHR42760">
    <property type="entry name" value="SHORT-CHAIN DEHYDROGENASES/REDUCTASES FAMILY MEMBER"/>
    <property type="match status" value="1"/>
</dbReference>